<reference evidence="1 2" key="1">
    <citation type="submission" date="2013-01" db="EMBL/GenBank/DDBJ databases">
        <authorList>
            <person name="Harkins D.M."/>
            <person name="Durkin A.S."/>
            <person name="Brinkac L.M."/>
            <person name="Haft D.H."/>
            <person name="Selengut J.D."/>
            <person name="Sanka R."/>
            <person name="DePew J."/>
            <person name="Purushe J."/>
            <person name="Galloway R.L."/>
            <person name="Vinetz J.M."/>
            <person name="Sutton G.G."/>
            <person name="Nierman W.C."/>
            <person name="Fouts D.E."/>
        </authorList>
    </citation>
    <scope>NUCLEOTIDE SEQUENCE [LARGE SCALE GENOMIC DNA]</scope>
    <source>
        <strain evidence="1 2">79601</strain>
    </source>
</reference>
<proteinExistence type="predicted"/>
<accession>M6CU80</accession>
<organism evidence="1 2">
    <name type="scientific">Leptospira alstonii serovar Sichuan str. 79601</name>
    <dbReference type="NCBI Taxonomy" id="1218565"/>
    <lineage>
        <taxon>Bacteria</taxon>
        <taxon>Pseudomonadati</taxon>
        <taxon>Spirochaetota</taxon>
        <taxon>Spirochaetia</taxon>
        <taxon>Leptospirales</taxon>
        <taxon>Leptospiraceae</taxon>
        <taxon>Leptospira</taxon>
    </lineage>
</organism>
<dbReference type="Proteomes" id="UP000011988">
    <property type="component" value="Unassembled WGS sequence"/>
</dbReference>
<dbReference type="RefSeq" id="WP_020773302.1">
    <property type="nucleotide sequence ID" value="NZ_ANIK01000035.1"/>
</dbReference>
<dbReference type="PATRIC" id="fig|1218565.3.peg.1861"/>
<name>M6CU80_9LEPT</name>
<protein>
    <submittedName>
        <fullName evidence="1">Uncharacterized protein</fullName>
    </submittedName>
</protein>
<dbReference type="EMBL" id="ANIK01000035">
    <property type="protein sequence ID" value="EMJ95467.1"/>
    <property type="molecule type" value="Genomic_DNA"/>
</dbReference>
<evidence type="ECO:0000313" key="1">
    <source>
        <dbReference type="EMBL" id="EMJ95467.1"/>
    </source>
</evidence>
<gene>
    <name evidence="1" type="ORF">LEP1GSC194_3516</name>
</gene>
<dbReference type="AlphaFoldDB" id="M6CU80"/>
<dbReference type="OrthoDB" id="338487at2"/>
<comment type="caution">
    <text evidence="1">The sequence shown here is derived from an EMBL/GenBank/DDBJ whole genome shotgun (WGS) entry which is preliminary data.</text>
</comment>
<sequence>MERIREEYHIYKHMQPTENSPRLWGAIGQSFKGKDARKKAIEEATHLQETAPEGVEYSVQKYVYSEKSKYRPVKTKIWRNGNLIAA</sequence>
<evidence type="ECO:0000313" key="2">
    <source>
        <dbReference type="Proteomes" id="UP000011988"/>
    </source>
</evidence>